<name>A0ABD3SRN3_9STRA</name>
<evidence type="ECO:0000256" key="1">
    <source>
        <dbReference type="ARBA" id="ARBA00008987"/>
    </source>
</evidence>
<protein>
    <recommendedName>
        <fullName evidence="2">Thioredoxin domain-containing protein</fullName>
    </recommendedName>
</protein>
<dbReference type="AlphaFoldDB" id="A0ABD3SRN3"/>
<dbReference type="Proteomes" id="UP001530377">
    <property type="component" value="Unassembled WGS sequence"/>
</dbReference>
<dbReference type="Gene3D" id="3.40.30.10">
    <property type="entry name" value="Glutaredoxin"/>
    <property type="match status" value="1"/>
</dbReference>
<dbReference type="PANTHER" id="PTHR43601">
    <property type="entry name" value="THIOREDOXIN, MITOCHONDRIAL"/>
    <property type="match status" value="1"/>
</dbReference>
<evidence type="ECO:0000259" key="2">
    <source>
        <dbReference type="Pfam" id="PF00085"/>
    </source>
</evidence>
<dbReference type="EMBL" id="JALLPB020000009">
    <property type="protein sequence ID" value="KAL3827041.1"/>
    <property type="molecule type" value="Genomic_DNA"/>
</dbReference>
<comment type="caution">
    <text evidence="3">The sequence shown here is derived from an EMBL/GenBank/DDBJ whole genome shotgun (WGS) entry which is preliminary data.</text>
</comment>
<accession>A0ABD3SRN3</accession>
<evidence type="ECO:0000313" key="3">
    <source>
        <dbReference type="EMBL" id="KAL3827041.1"/>
    </source>
</evidence>
<dbReference type="SUPFAM" id="SSF52833">
    <property type="entry name" value="Thioredoxin-like"/>
    <property type="match status" value="1"/>
</dbReference>
<organism evidence="3 4">
    <name type="scientific">Cyclostephanos tholiformis</name>
    <dbReference type="NCBI Taxonomy" id="382380"/>
    <lineage>
        <taxon>Eukaryota</taxon>
        <taxon>Sar</taxon>
        <taxon>Stramenopiles</taxon>
        <taxon>Ochrophyta</taxon>
        <taxon>Bacillariophyta</taxon>
        <taxon>Coscinodiscophyceae</taxon>
        <taxon>Thalassiosirophycidae</taxon>
        <taxon>Stephanodiscales</taxon>
        <taxon>Stephanodiscaceae</taxon>
        <taxon>Cyclostephanos</taxon>
    </lineage>
</organism>
<feature type="domain" description="Thioredoxin" evidence="2">
    <location>
        <begin position="106"/>
        <end position="200"/>
    </location>
</feature>
<dbReference type="InterPro" id="IPR036249">
    <property type="entry name" value="Thioredoxin-like_sf"/>
</dbReference>
<dbReference type="CDD" id="cd02961">
    <property type="entry name" value="PDI_a_family"/>
    <property type="match status" value="1"/>
</dbReference>
<keyword evidence="4" id="KW-1185">Reference proteome</keyword>
<evidence type="ECO:0000313" key="4">
    <source>
        <dbReference type="Proteomes" id="UP001530377"/>
    </source>
</evidence>
<dbReference type="PANTHER" id="PTHR43601:SF32">
    <property type="entry name" value="THIOREDOXIN-LIKE 2-2, CHLOROPLASTIC"/>
    <property type="match status" value="1"/>
</dbReference>
<dbReference type="InterPro" id="IPR013766">
    <property type="entry name" value="Thioredoxin_domain"/>
</dbReference>
<gene>
    <name evidence="3" type="ORF">ACHAXA_007548</name>
</gene>
<proteinExistence type="inferred from homology"/>
<sequence>MHRPTPAAPTHGHRPRRTSPLTIAAFALGMMSRSISRCDAYVAVPAYSSFHCPPAIKHRSSDDAIINRGRRIGVTYPPVLRLFRELLSDDEEDLRANIAVINRQDGLDDFLGQDDRLCVIKFYAPFCKACRAFGIKFRKLATERGDRTNAAGEIVKRGDVRFGEIEYSGNIMLCKNLSITTFPAVLIFRGGEDCERLREIVCKETAIEDIIFEIERLKSPMSGT</sequence>
<reference evidence="3 4" key="1">
    <citation type="submission" date="2024-10" db="EMBL/GenBank/DDBJ databases">
        <title>Updated reference genomes for cyclostephanoid diatoms.</title>
        <authorList>
            <person name="Roberts W.R."/>
            <person name="Alverson A.J."/>
        </authorList>
    </citation>
    <scope>NUCLEOTIDE SEQUENCE [LARGE SCALE GENOMIC DNA]</scope>
    <source>
        <strain evidence="3 4">AJA228-03</strain>
    </source>
</reference>
<dbReference type="Pfam" id="PF00085">
    <property type="entry name" value="Thioredoxin"/>
    <property type="match status" value="1"/>
</dbReference>
<comment type="similarity">
    <text evidence="1">Belongs to the thioredoxin family.</text>
</comment>